<dbReference type="Gene3D" id="2.170.16.10">
    <property type="entry name" value="Hedgehog/Intein (Hint) domain"/>
    <property type="match status" value="1"/>
</dbReference>
<dbReference type="NCBIfam" id="TIGR01443">
    <property type="entry name" value="intein_Cterm"/>
    <property type="match status" value="1"/>
</dbReference>
<accession>A0AAW5KIS6</accession>
<dbReference type="InterPro" id="IPR030934">
    <property type="entry name" value="Intein_C"/>
</dbReference>
<dbReference type="InterPro" id="IPR036844">
    <property type="entry name" value="Hint_dom_sf"/>
</dbReference>
<feature type="region of interest" description="Disordered" evidence="1">
    <location>
        <begin position="106"/>
        <end position="125"/>
    </location>
</feature>
<dbReference type="SUPFAM" id="SSF51294">
    <property type="entry name" value="Hedgehog/intein (Hint) domain"/>
    <property type="match status" value="1"/>
</dbReference>
<dbReference type="Pfam" id="PF07591">
    <property type="entry name" value="PT-HINT"/>
    <property type="match status" value="1"/>
</dbReference>
<proteinExistence type="predicted"/>
<comment type="caution">
    <text evidence="2">The sequence shown here is derived from an EMBL/GenBank/DDBJ whole genome shotgun (WGS) entry which is preliminary data.</text>
</comment>
<evidence type="ECO:0000313" key="3">
    <source>
        <dbReference type="Proteomes" id="UP001206236"/>
    </source>
</evidence>
<dbReference type="EMBL" id="JANGCN010000019">
    <property type="protein sequence ID" value="MCQ5153494.1"/>
    <property type="molecule type" value="Genomic_DNA"/>
</dbReference>
<evidence type="ECO:0000256" key="1">
    <source>
        <dbReference type="SAM" id="MobiDB-lite"/>
    </source>
</evidence>
<evidence type="ECO:0000313" key="2">
    <source>
        <dbReference type="EMBL" id="MCQ5153494.1"/>
    </source>
</evidence>
<dbReference type="AlphaFoldDB" id="A0AAW5KIS6"/>
<dbReference type="Proteomes" id="UP001206236">
    <property type="component" value="Unassembled WGS sequence"/>
</dbReference>
<dbReference type="GO" id="GO:0016539">
    <property type="term" value="P:intein-mediated protein splicing"/>
    <property type="evidence" value="ECO:0007669"/>
    <property type="project" value="InterPro"/>
</dbReference>
<dbReference type="PROSITE" id="PS50817">
    <property type="entry name" value="INTEIN_N_TER"/>
    <property type="match status" value="1"/>
</dbReference>
<name>A0AAW5KIS6_9FIRM</name>
<organism evidence="2 3">
    <name type="scientific">Ruminococcus bicirculans</name>
    <name type="common">ex Wegman et al. 2014</name>
    <dbReference type="NCBI Taxonomy" id="1160721"/>
    <lineage>
        <taxon>Bacteria</taxon>
        <taxon>Bacillati</taxon>
        <taxon>Bacillota</taxon>
        <taxon>Clostridia</taxon>
        <taxon>Eubacteriales</taxon>
        <taxon>Oscillospiraceae</taxon>
        <taxon>Ruminococcus</taxon>
    </lineage>
</organism>
<protein>
    <submittedName>
        <fullName evidence="2">HINT domain-containing protein</fullName>
    </submittedName>
</protein>
<dbReference type="CDD" id="cd00081">
    <property type="entry name" value="Hint"/>
    <property type="match status" value="1"/>
</dbReference>
<reference evidence="2" key="1">
    <citation type="submission" date="2022-06" db="EMBL/GenBank/DDBJ databases">
        <title>Isolation of gut microbiota from human fecal samples.</title>
        <authorList>
            <person name="Pamer E.G."/>
            <person name="Barat B."/>
            <person name="Waligurski E."/>
            <person name="Medina S."/>
            <person name="Paddock L."/>
            <person name="Mostad J."/>
        </authorList>
    </citation>
    <scope>NUCLEOTIDE SEQUENCE</scope>
    <source>
        <strain evidence="2">DFI.5.57</strain>
    </source>
</reference>
<gene>
    <name evidence="2" type="ORF">NE632_09245</name>
</gene>
<sequence>MNGEEIVTTVDHPFYVNSRGFVKAGELAIGDELLDPNKNILLVENFDVELTEEPVKVYNFEVEDFHTYLVSGFGVLVHNANDYANPRTQNTSDLDIQKIKETKYDGTIRTGGRSGGSRPLEGQPNTYVNTESGHKLVYGADGRLNLDISTKRVKARGYDIAPNGHLYPRDMKLIGPVSRELLENR</sequence>
<dbReference type="PROSITE" id="PS50818">
    <property type="entry name" value="INTEIN_C_TER"/>
    <property type="match status" value="1"/>
</dbReference>
<dbReference type="InterPro" id="IPR006141">
    <property type="entry name" value="Intein_N"/>
</dbReference>